<proteinExistence type="predicted"/>
<comment type="caution">
    <text evidence="1">The sequence shown here is derived from an EMBL/GenBank/DDBJ whole genome shotgun (WGS) entry which is preliminary data.</text>
</comment>
<name>A0A0F9G4Y3_9ZZZZ</name>
<dbReference type="AlphaFoldDB" id="A0A0F9G4Y3"/>
<organism evidence="1">
    <name type="scientific">marine sediment metagenome</name>
    <dbReference type="NCBI Taxonomy" id="412755"/>
    <lineage>
        <taxon>unclassified sequences</taxon>
        <taxon>metagenomes</taxon>
        <taxon>ecological metagenomes</taxon>
    </lineage>
</organism>
<dbReference type="EMBL" id="LAZR01027777">
    <property type="protein sequence ID" value="KKL64650.1"/>
    <property type="molecule type" value="Genomic_DNA"/>
</dbReference>
<reference evidence="1" key="1">
    <citation type="journal article" date="2015" name="Nature">
        <title>Complex archaea that bridge the gap between prokaryotes and eukaryotes.</title>
        <authorList>
            <person name="Spang A."/>
            <person name="Saw J.H."/>
            <person name="Jorgensen S.L."/>
            <person name="Zaremba-Niedzwiedzka K."/>
            <person name="Martijn J."/>
            <person name="Lind A.E."/>
            <person name="van Eijk R."/>
            <person name="Schleper C."/>
            <person name="Guy L."/>
            <person name="Ettema T.J."/>
        </authorList>
    </citation>
    <scope>NUCLEOTIDE SEQUENCE</scope>
</reference>
<accession>A0A0F9G4Y3</accession>
<gene>
    <name evidence="1" type="ORF">LCGC14_2162890</name>
</gene>
<sequence>MTPEKNKYLDQKAQEWVNNQDGCCFCHISPPCSWCVAGYNLSLEFLLVADDEYDGPADPHEAYDRAMGVIGDF</sequence>
<evidence type="ECO:0000313" key="1">
    <source>
        <dbReference type="EMBL" id="KKL64650.1"/>
    </source>
</evidence>
<protein>
    <submittedName>
        <fullName evidence="1">Uncharacterized protein</fullName>
    </submittedName>
</protein>